<protein>
    <submittedName>
        <fullName evidence="5">Uncharacterized protein</fullName>
    </submittedName>
</protein>
<dbReference type="EMBL" id="KK100231">
    <property type="protein sequence ID" value="KIZ07793.1"/>
    <property type="molecule type" value="Genomic_DNA"/>
</dbReference>
<dbReference type="Gene3D" id="3.30.300.30">
    <property type="match status" value="1"/>
</dbReference>
<evidence type="ECO:0000313" key="6">
    <source>
        <dbReference type="Proteomes" id="UP000054498"/>
    </source>
</evidence>
<organism evidence="5 6">
    <name type="scientific">Monoraphidium neglectum</name>
    <dbReference type="NCBI Taxonomy" id="145388"/>
    <lineage>
        <taxon>Eukaryota</taxon>
        <taxon>Viridiplantae</taxon>
        <taxon>Chlorophyta</taxon>
        <taxon>core chlorophytes</taxon>
        <taxon>Chlorophyceae</taxon>
        <taxon>CS clade</taxon>
        <taxon>Sphaeropleales</taxon>
        <taxon>Selenastraceae</taxon>
        <taxon>Monoraphidium</taxon>
    </lineage>
</organism>
<dbReference type="RefSeq" id="XP_013906812.1">
    <property type="nucleotide sequence ID" value="XM_014051358.1"/>
</dbReference>
<evidence type="ECO:0000256" key="1">
    <source>
        <dbReference type="ARBA" id="ARBA00006432"/>
    </source>
</evidence>
<dbReference type="GeneID" id="25726269"/>
<dbReference type="PANTHER" id="PTHR44378:SF2">
    <property type="entry name" value="ACYL-ACTIVATING ENZYME 17, PEROXISOMAL-RELATED"/>
    <property type="match status" value="1"/>
</dbReference>
<name>A0A0D2KCI4_9CHLO</name>
<dbReference type="Pfam" id="PF00501">
    <property type="entry name" value="AMP-binding"/>
    <property type="match status" value="1"/>
</dbReference>
<accession>A0A0D2KCI4</accession>
<dbReference type="SUPFAM" id="SSF56801">
    <property type="entry name" value="Acetyl-CoA synthetase-like"/>
    <property type="match status" value="1"/>
</dbReference>
<comment type="similarity">
    <text evidence="1">Belongs to the ATP-dependent AMP-binding enzyme family.</text>
</comment>
<dbReference type="KEGG" id="mng:MNEG_0151"/>
<evidence type="ECO:0000259" key="2">
    <source>
        <dbReference type="Pfam" id="PF00501"/>
    </source>
</evidence>
<dbReference type="InterPro" id="IPR032387">
    <property type="entry name" value="ACAS_N"/>
</dbReference>
<proteinExistence type="inferred from homology"/>
<dbReference type="InterPro" id="IPR000873">
    <property type="entry name" value="AMP-dep_synth/lig_dom"/>
</dbReference>
<dbReference type="InterPro" id="IPR045851">
    <property type="entry name" value="AMP-bd_C_sf"/>
</dbReference>
<dbReference type="OrthoDB" id="10253115at2759"/>
<dbReference type="PANTHER" id="PTHR44378">
    <property type="entry name" value="ACYL-ACTIVATING ENZYME 17, PEROXISOMAL-RELATED"/>
    <property type="match status" value="1"/>
</dbReference>
<dbReference type="Gene3D" id="3.40.50.12780">
    <property type="entry name" value="N-terminal domain of ligase-like"/>
    <property type="match status" value="1"/>
</dbReference>
<dbReference type="AlphaFoldDB" id="A0A0D2KCI4"/>
<dbReference type="STRING" id="145388.A0A0D2KCI4"/>
<reference evidence="5 6" key="1">
    <citation type="journal article" date="2013" name="BMC Genomics">
        <title>Reconstruction of the lipid metabolism for the microalga Monoraphidium neglectum from its genome sequence reveals characteristics suitable for biofuel production.</title>
        <authorList>
            <person name="Bogen C."/>
            <person name="Al-Dilaimi A."/>
            <person name="Albersmeier A."/>
            <person name="Wichmann J."/>
            <person name="Grundmann M."/>
            <person name="Rupp O."/>
            <person name="Lauersen K.J."/>
            <person name="Blifernez-Klassen O."/>
            <person name="Kalinowski J."/>
            <person name="Goesmann A."/>
            <person name="Mussgnug J.H."/>
            <person name="Kruse O."/>
        </authorList>
    </citation>
    <scope>NUCLEOTIDE SEQUENCE [LARGE SCALE GENOMIC DNA]</scope>
    <source>
        <strain evidence="5 6">SAG 48.87</strain>
    </source>
</reference>
<dbReference type="InterPro" id="IPR042099">
    <property type="entry name" value="ANL_N_sf"/>
</dbReference>
<evidence type="ECO:0000259" key="4">
    <source>
        <dbReference type="Pfam" id="PF16177"/>
    </source>
</evidence>
<dbReference type="InterPro" id="IPR025110">
    <property type="entry name" value="AMP-bd_C"/>
</dbReference>
<dbReference type="Pfam" id="PF16177">
    <property type="entry name" value="ACAS_N"/>
    <property type="match status" value="1"/>
</dbReference>
<feature type="domain" description="AMP-dependent synthetase/ligase" evidence="2">
    <location>
        <begin position="186"/>
        <end position="583"/>
    </location>
</feature>
<dbReference type="Proteomes" id="UP000054498">
    <property type="component" value="Unassembled WGS sequence"/>
</dbReference>
<evidence type="ECO:0000259" key="3">
    <source>
        <dbReference type="Pfam" id="PF13193"/>
    </source>
</evidence>
<dbReference type="Pfam" id="PF13193">
    <property type="entry name" value="AMP-binding_C"/>
    <property type="match status" value="1"/>
</dbReference>
<gene>
    <name evidence="5" type="ORF">MNEG_0151</name>
</gene>
<sequence length="753" mass="80309">MSSSPAPLALPGMEWPGLLDAERQLVQQLLDGVKAGTVRAPQAWQQLVRDVLRPEQPFQLHQALHAAVFAGWDERVLGPAPIWVPTAADVAGTNVQAFMDRFEGDFAWRAQRTGQPAADWRLLQRVSCANPEGFWSAVLRELGVRFAAPPTRILREAAPDDPDGCVWLPGARLNIAEAALSCPRAPPEAPAILWAAEGRPRDVQAVGREELQRRCYHVASCVAARFRPGTAIAINMPMTVEAVVAYLGIVLAGCSVVSIADSFAASEIAARLRISRAQAVFTQARSEILGVYFKMPGMLPAVGGMASRDVVLRGGKALPLYARVQDAAAPLAVVLPADGAQAPLRLPLRGGDVTWEAFLAGPGGAPRELVAFSPHVANAHEATNILFSSGTTGEPKAIPWSHVTPLRCAADGWAHQDVRPGSVVAWPTNLGWMMGPWLVYAALLNGGTIALYQGAPLGRDFVEFVESAGVEVLGLVPSIVKAWRAVGCLANAGWRRLRCFSSTGEASAPEDYHWLSSRVLGYRPVIEYCGGTEIGGGYLTGTLLQPQAPSAFSTPTLGASLVLLGPEGGQSPHEGGTPCIGELALVPPMLGTSQRLLNRDHFKTYYAGMASCAATGRRLRRHGDEVARLAGGYYRALGRCDDTMNLGGIKVSSVELERVVLERLGEQLLDAAAVGVPTPGGGPELLHLFVVPREAGRDAALLAACQAAIRVHLNPLFKVERLVVVAALPRTASNKVMRRVLRDQLAVAPRSKM</sequence>
<dbReference type="PROSITE" id="PS00455">
    <property type="entry name" value="AMP_BINDING"/>
    <property type="match status" value="1"/>
</dbReference>
<evidence type="ECO:0000313" key="5">
    <source>
        <dbReference type="EMBL" id="KIZ07793.1"/>
    </source>
</evidence>
<keyword evidence="6" id="KW-1185">Reference proteome</keyword>
<dbReference type="InterPro" id="IPR020845">
    <property type="entry name" value="AMP-binding_CS"/>
</dbReference>
<feature type="domain" description="AMP-binding enzyme C-terminal" evidence="3">
    <location>
        <begin position="670"/>
        <end position="735"/>
    </location>
</feature>
<feature type="domain" description="Acetyl-coenzyme A synthetase N-terminal" evidence="4">
    <location>
        <begin position="125"/>
        <end position="178"/>
    </location>
</feature>